<dbReference type="Proteomes" id="UP000005636">
    <property type="component" value="Chromosome"/>
</dbReference>
<proteinExistence type="predicted"/>
<dbReference type="Gene3D" id="3.40.50.12440">
    <property type="match status" value="1"/>
</dbReference>
<organism evidence="1 2">
    <name type="scientific">Geobacillus thermoleovorans CCB_US3_UF5</name>
    <dbReference type="NCBI Taxonomy" id="1111068"/>
    <lineage>
        <taxon>Bacteria</taxon>
        <taxon>Bacillati</taxon>
        <taxon>Bacillota</taxon>
        <taxon>Bacilli</taxon>
        <taxon>Bacillales</taxon>
        <taxon>Anoxybacillaceae</taxon>
        <taxon>Geobacillus</taxon>
        <taxon>Geobacillus thermoleovorans group</taxon>
    </lineage>
</organism>
<dbReference type="InterPro" id="IPR009010">
    <property type="entry name" value="Asp_de-COase-like_dom_sf"/>
</dbReference>
<evidence type="ECO:0000313" key="1">
    <source>
        <dbReference type="EMBL" id="AEV19433.1"/>
    </source>
</evidence>
<gene>
    <name evidence="1" type="ORF">GTCCBUS3UF5_21250</name>
</gene>
<dbReference type="PANTHER" id="PTHR43105">
    <property type="entry name" value="RESPIRATORY NITRATE REDUCTASE"/>
    <property type="match status" value="1"/>
</dbReference>
<accession>A0ABM5MIL0</accession>
<evidence type="ECO:0000313" key="2">
    <source>
        <dbReference type="Proteomes" id="UP000005636"/>
    </source>
</evidence>
<dbReference type="PANTHER" id="PTHR43105:SF2">
    <property type="entry name" value="RESPIRATORY NITRATE REDUCTASE 2 ALPHA CHAIN"/>
    <property type="match status" value="1"/>
</dbReference>
<name>A0ABM5MIL0_GEOTH</name>
<protein>
    <submittedName>
        <fullName evidence="1">Nitrate reductase, alpha subunit</fullName>
    </submittedName>
</protein>
<reference evidence="1 2" key="1">
    <citation type="submission" date="2011-11" db="EMBL/GenBank/DDBJ databases">
        <title>Complete genome sequence of thermophilic Geobacillus thermoleovorans CCB_US3_UF5.</title>
        <authorList>
            <person name="Muhd Sakaff M.K.L."/>
            <person name="Abdul Rahman A.Y."/>
            <person name="Saito J.A."/>
            <person name="Hou S."/>
            <person name="Alam M."/>
        </authorList>
    </citation>
    <scope>NUCLEOTIDE SEQUENCE [LARGE SCALE GENOMIC DNA]</scope>
    <source>
        <strain evidence="1 2">CCB_US3_UF5</strain>
    </source>
</reference>
<dbReference type="EMBL" id="CP003125">
    <property type="protein sequence ID" value="AEV19433.1"/>
    <property type="molecule type" value="Genomic_DNA"/>
</dbReference>
<sequence length="101" mass="11358">MPGAHENGVVVARAVVSHRLPRGMAFMHHAQDRHINVPGTKLTNNRGGTHNSPTRIHVKPTHMIGGYAQLSYGFNYYGPTGNQRDLYVVIRKLEEVDWLED</sequence>
<dbReference type="SUPFAM" id="SSF50692">
    <property type="entry name" value="ADC-like"/>
    <property type="match status" value="1"/>
</dbReference>
<keyword evidence="2" id="KW-1185">Reference proteome</keyword>
<dbReference type="InterPro" id="IPR050123">
    <property type="entry name" value="Prok_molybdopt-oxidoreductase"/>
</dbReference>